<dbReference type="NCBIfam" id="TIGR01420">
    <property type="entry name" value="pilT_fam"/>
    <property type="match status" value="1"/>
</dbReference>
<accession>A8F464</accession>
<dbReference type="OrthoDB" id="9808272at2"/>
<sequence length="352" mass="39628">MIEISALVADAFSKKASDIHLSVDMPPIYRINGLLVEQKNFGIMGESDLVMSLKKLFDQIGMTNNLEKKEIDFAFSVGEQVRVRGNLYYERRKPALALRLITRKIRTFDELGLPDILKEFTERDSGLILVAGPTGSGKSTTLAAMIDYINENHPYHIITIEDPIEYIFTNKKSVIHQRELGQDTNSFYDGLKYALRQDPDVILVGEMRDLETMSLALTAAETGHLVFSTIHTNSAASAPERVIDVFPAHQQKQIALQLANTLIAIIYQRLLPRIDGKGMVPVLEILVGTPAVKNLIRENKLHQIESIMQTSSRQGMVLFDDALFRAYMSGLIDKKQVYEYARNQQEMGKKLG</sequence>
<dbReference type="PANTHER" id="PTHR30486">
    <property type="entry name" value="TWITCHING MOTILITY PROTEIN PILT"/>
    <property type="match status" value="1"/>
</dbReference>
<dbReference type="InterPro" id="IPR003593">
    <property type="entry name" value="AAA+_ATPase"/>
</dbReference>
<dbReference type="Gene3D" id="3.40.50.300">
    <property type="entry name" value="P-loop containing nucleotide triphosphate hydrolases"/>
    <property type="match status" value="1"/>
</dbReference>
<dbReference type="PROSITE" id="PS00662">
    <property type="entry name" value="T2SP_E"/>
    <property type="match status" value="1"/>
</dbReference>
<evidence type="ECO:0000256" key="1">
    <source>
        <dbReference type="ARBA" id="ARBA00006611"/>
    </source>
</evidence>
<dbReference type="Pfam" id="PF00437">
    <property type="entry name" value="T2SSE"/>
    <property type="match status" value="1"/>
</dbReference>
<dbReference type="PANTHER" id="PTHR30486:SF16">
    <property type="entry name" value="TWITCHING MOTILITY PROTEIN PILT"/>
    <property type="match status" value="1"/>
</dbReference>
<proteinExistence type="inferred from homology"/>
<dbReference type="STRING" id="416591.Tlet_0381"/>
<dbReference type="GO" id="GO:0016887">
    <property type="term" value="F:ATP hydrolysis activity"/>
    <property type="evidence" value="ECO:0007669"/>
    <property type="project" value="InterPro"/>
</dbReference>
<evidence type="ECO:0000313" key="3">
    <source>
        <dbReference type="EMBL" id="ABV32948.1"/>
    </source>
</evidence>
<dbReference type="SMART" id="SM00382">
    <property type="entry name" value="AAA"/>
    <property type="match status" value="1"/>
</dbReference>
<name>A8F464_PSELT</name>
<feature type="domain" description="Bacterial type II secretion system protein E" evidence="2">
    <location>
        <begin position="195"/>
        <end position="209"/>
    </location>
</feature>
<reference evidence="3 4" key="1">
    <citation type="submission" date="2007-08" db="EMBL/GenBank/DDBJ databases">
        <title>Complete sequence of Thermotoga lettingae TMO.</title>
        <authorList>
            <consortium name="US DOE Joint Genome Institute"/>
            <person name="Copeland A."/>
            <person name="Lucas S."/>
            <person name="Lapidus A."/>
            <person name="Barry K."/>
            <person name="Glavina del Rio T."/>
            <person name="Dalin E."/>
            <person name="Tice H."/>
            <person name="Pitluck S."/>
            <person name="Foster B."/>
            <person name="Bruce D."/>
            <person name="Schmutz J."/>
            <person name="Larimer F."/>
            <person name="Land M."/>
            <person name="Hauser L."/>
            <person name="Kyrpides N."/>
            <person name="Mikhailova N."/>
            <person name="Nelson K."/>
            <person name="Gogarten J.P."/>
            <person name="Noll K."/>
            <person name="Richardson P."/>
        </authorList>
    </citation>
    <scope>NUCLEOTIDE SEQUENCE [LARGE SCALE GENOMIC DNA]</scope>
    <source>
        <strain evidence="4">ATCC BAA-301 / DSM 14385 / NBRC 107922 / TMO</strain>
    </source>
</reference>
<dbReference type="KEGG" id="tle:Tlet_0381"/>
<keyword evidence="4" id="KW-1185">Reference proteome</keyword>
<dbReference type="SUPFAM" id="SSF52540">
    <property type="entry name" value="P-loop containing nucleoside triphosphate hydrolases"/>
    <property type="match status" value="1"/>
</dbReference>
<comment type="similarity">
    <text evidence="1">Belongs to the GSP E family.</text>
</comment>
<dbReference type="CDD" id="cd01131">
    <property type="entry name" value="PilT"/>
    <property type="match status" value="1"/>
</dbReference>
<dbReference type="InterPro" id="IPR050921">
    <property type="entry name" value="T4SS_GSP_E_ATPase"/>
</dbReference>
<dbReference type="EMBL" id="CP000812">
    <property type="protein sequence ID" value="ABV32948.1"/>
    <property type="molecule type" value="Genomic_DNA"/>
</dbReference>
<dbReference type="InterPro" id="IPR006321">
    <property type="entry name" value="PilT/PilU"/>
</dbReference>
<reference evidence="3 4" key="2">
    <citation type="journal article" date="2009" name="Proc. Natl. Acad. Sci. U.S.A.">
        <title>On the chimeric nature, thermophilic origin, and phylogenetic placement of the Thermotogales.</title>
        <authorList>
            <person name="Zhaxybayeva O."/>
            <person name="Swithers K.S."/>
            <person name="Lapierre P."/>
            <person name="Fournier G.P."/>
            <person name="Bickhart D.M."/>
            <person name="DeBoy R.T."/>
            <person name="Nelson K.E."/>
            <person name="Nesbo C.L."/>
            <person name="Doolittle W.F."/>
            <person name="Gogarten J.P."/>
            <person name="Noll K.M."/>
        </authorList>
    </citation>
    <scope>NUCLEOTIDE SEQUENCE [LARGE SCALE GENOMIC DNA]</scope>
    <source>
        <strain evidence="4">ATCC BAA-301 / DSM 14385 / NBRC 107922 / TMO</strain>
    </source>
</reference>
<dbReference type="eggNOG" id="COG2805">
    <property type="taxonomic scope" value="Bacteria"/>
</dbReference>
<dbReference type="Gene3D" id="3.30.450.90">
    <property type="match status" value="1"/>
</dbReference>
<protein>
    <submittedName>
        <fullName evidence="3">Twitching motility protein</fullName>
    </submittedName>
</protein>
<dbReference type="RefSeq" id="WP_012002429.1">
    <property type="nucleotide sequence ID" value="NC_009828.1"/>
</dbReference>
<gene>
    <name evidence="3" type="ordered locus">Tlet_0381</name>
</gene>
<dbReference type="InterPro" id="IPR027417">
    <property type="entry name" value="P-loop_NTPase"/>
</dbReference>
<evidence type="ECO:0000259" key="2">
    <source>
        <dbReference type="PROSITE" id="PS00662"/>
    </source>
</evidence>
<dbReference type="HOGENOM" id="CLU_013446_4_0_0"/>
<dbReference type="Proteomes" id="UP000002016">
    <property type="component" value="Chromosome"/>
</dbReference>
<dbReference type="InterPro" id="IPR001482">
    <property type="entry name" value="T2SS/T4SS_dom"/>
</dbReference>
<dbReference type="AlphaFoldDB" id="A8F464"/>
<evidence type="ECO:0000313" key="4">
    <source>
        <dbReference type="Proteomes" id="UP000002016"/>
    </source>
</evidence>
<dbReference type="GO" id="GO:0005524">
    <property type="term" value="F:ATP binding"/>
    <property type="evidence" value="ECO:0007669"/>
    <property type="project" value="InterPro"/>
</dbReference>
<organism evidence="3 4">
    <name type="scientific">Pseudothermotoga lettingae (strain ATCC BAA-301 / DSM 14385 / NBRC 107922 / TMO)</name>
    <name type="common">Thermotoga lettingae</name>
    <dbReference type="NCBI Taxonomy" id="416591"/>
    <lineage>
        <taxon>Bacteria</taxon>
        <taxon>Thermotogati</taxon>
        <taxon>Thermotogota</taxon>
        <taxon>Thermotogae</taxon>
        <taxon>Thermotogales</taxon>
        <taxon>Thermotogaceae</taxon>
        <taxon>Pseudothermotoga</taxon>
    </lineage>
</organism>